<keyword evidence="2" id="KW-1185">Reference proteome</keyword>
<dbReference type="EMBL" id="BSYO01000013">
    <property type="protein sequence ID" value="GMH14049.1"/>
    <property type="molecule type" value="Genomic_DNA"/>
</dbReference>
<sequence>MAPSCSAQVIQSDGLLHGSDSQQTSPHDREEVGSISPAFLQHTSFFPIGRILVIMSVPLSSVLIFSSDNRPASSTSLINDSVHQCAWISSEMKSFYERCIALDYHENTVYFSVEDPTLEQISSSTDISLHASVIAIYWPIVDRATHFCSLDCQEALTLQRLPNNPL</sequence>
<protein>
    <submittedName>
        <fullName evidence="1">Uncharacterized protein</fullName>
    </submittedName>
</protein>
<reference evidence="1" key="1">
    <citation type="submission" date="2023-05" db="EMBL/GenBank/DDBJ databases">
        <title>Nepenthes gracilis genome sequencing.</title>
        <authorList>
            <person name="Fukushima K."/>
        </authorList>
    </citation>
    <scope>NUCLEOTIDE SEQUENCE</scope>
    <source>
        <strain evidence="1">SING2019-196</strain>
    </source>
</reference>
<evidence type="ECO:0000313" key="2">
    <source>
        <dbReference type="Proteomes" id="UP001279734"/>
    </source>
</evidence>
<dbReference type="Proteomes" id="UP001279734">
    <property type="component" value="Unassembled WGS sequence"/>
</dbReference>
<organism evidence="1 2">
    <name type="scientific">Nepenthes gracilis</name>
    <name type="common">Slender pitcher plant</name>
    <dbReference type="NCBI Taxonomy" id="150966"/>
    <lineage>
        <taxon>Eukaryota</taxon>
        <taxon>Viridiplantae</taxon>
        <taxon>Streptophyta</taxon>
        <taxon>Embryophyta</taxon>
        <taxon>Tracheophyta</taxon>
        <taxon>Spermatophyta</taxon>
        <taxon>Magnoliopsida</taxon>
        <taxon>eudicotyledons</taxon>
        <taxon>Gunneridae</taxon>
        <taxon>Pentapetalae</taxon>
        <taxon>Caryophyllales</taxon>
        <taxon>Nepenthaceae</taxon>
        <taxon>Nepenthes</taxon>
    </lineage>
</organism>
<evidence type="ECO:0000313" key="1">
    <source>
        <dbReference type="EMBL" id="GMH14049.1"/>
    </source>
</evidence>
<proteinExistence type="predicted"/>
<dbReference type="AlphaFoldDB" id="A0AAD3SNS4"/>
<gene>
    <name evidence="1" type="ORF">Nepgr_015890</name>
</gene>
<comment type="caution">
    <text evidence="1">The sequence shown here is derived from an EMBL/GenBank/DDBJ whole genome shotgun (WGS) entry which is preliminary data.</text>
</comment>
<accession>A0AAD3SNS4</accession>
<name>A0AAD3SNS4_NEPGR</name>